<accession>A0A6G1JMW5</accession>
<dbReference type="Gene3D" id="1.10.510.10">
    <property type="entry name" value="Transferase(Phosphotransferase) domain 1"/>
    <property type="match status" value="1"/>
</dbReference>
<protein>
    <recommendedName>
        <fullName evidence="3">Protein kinase domain-containing protein</fullName>
    </recommendedName>
</protein>
<evidence type="ECO:0000313" key="1">
    <source>
        <dbReference type="EMBL" id="KAF2691465.1"/>
    </source>
</evidence>
<sequence length="163" mass="18512">MCYSQSHEENDETYSPLSLDFRSLEFLAIGKSGIVYAIDGERVLNEYHSEGIDTERRALARLSPHVNNVKYLRGIDKGCILERGKSLRKVIQETAANQITLDRKIRWLQEAAEGMQHIHDNGKIQADTGCQNMILVQERLKIIDFEGCSIDGEATTCCEWFSC</sequence>
<dbReference type="EMBL" id="MU005569">
    <property type="protein sequence ID" value="KAF2691465.1"/>
    <property type="molecule type" value="Genomic_DNA"/>
</dbReference>
<dbReference type="Proteomes" id="UP000799291">
    <property type="component" value="Unassembled WGS sequence"/>
</dbReference>
<dbReference type="AlphaFoldDB" id="A0A6G1JMW5"/>
<dbReference type="InterPro" id="IPR011009">
    <property type="entry name" value="Kinase-like_dom_sf"/>
</dbReference>
<dbReference type="OrthoDB" id="1668230at2759"/>
<gene>
    <name evidence="1" type="ORF">K458DRAFT_411186</name>
</gene>
<name>A0A6G1JMW5_9PLEO</name>
<evidence type="ECO:0008006" key="3">
    <source>
        <dbReference type="Google" id="ProtNLM"/>
    </source>
</evidence>
<keyword evidence="2" id="KW-1185">Reference proteome</keyword>
<reference evidence="1" key="1">
    <citation type="journal article" date="2020" name="Stud. Mycol.">
        <title>101 Dothideomycetes genomes: a test case for predicting lifestyles and emergence of pathogens.</title>
        <authorList>
            <person name="Haridas S."/>
            <person name="Albert R."/>
            <person name="Binder M."/>
            <person name="Bloem J."/>
            <person name="Labutti K."/>
            <person name="Salamov A."/>
            <person name="Andreopoulos B."/>
            <person name="Baker S."/>
            <person name="Barry K."/>
            <person name="Bills G."/>
            <person name="Bluhm B."/>
            <person name="Cannon C."/>
            <person name="Castanera R."/>
            <person name="Culley D."/>
            <person name="Daum C."/>
            <person name="Ezra D."/>
            <person name="Gonzalez J."/>
            <person name="Henrissat B."/>
            <person name="Kuo A."/>
            <person name="Liang C."/>
            <person name="Lipzen A."/>
            <person name="Lutzoni F."/>
            <person name="Magnuson J."/>
            <person name="Mondo S."/>
            <person name="Nolan M."/>
            <person name="Ohm R."/>
            <person name="Pangilinan J."/>
            <person name="Park H.-J."/>
            <person name="Ramirez L."/>
            <person name="Alfaro M."/>
            <person name="Sun H."/>
            <person name="Tritt A."/>
            <person name="Yoshinaga Y."/>
            <person name="Zwiers L.-H."/>
            <person name="Turgeon B."/>
            <person name="Goodwin S."/>
            <person name="Spatafora J."/>
            <person name="Crous P."/>
            <person name="Grigoriev I."/>
        </authorList>
    </citation>
    <scope>NUCLEOTIDE SEQUENCE</scope>
    <source>
        <strain evidence="1">CBS 122367</strain>
    </source>
</reference>
<evidence type="ECO:0000313" key="2">
    <source>
        <dbReference type="Proteomes" id="UP000799291"/>
    </source>
</evidence>
<proteinExistence type="predicted"/>
<dbReference type="SUPFAM" id="SSF56112">
    <property type="entry name" value="Protein kinase-like (PK-like)"/>
    <property type="match status" value="1"/>
</dbReference>
<organism evidence="1 2">
    <name type="scientific">Lentithecium fluviatile CBS 122367</name>
    <dbReference type="NCBI Taxonomy" id="1168545"/>
    <lineage>
        <taxon>Eukaryota</taxon>
        <taxon>Fungi</taxon>
        <taxon>Dikarya</taxon>
        <taxon>Ascomycota</taxon>
        <taxon>Pezizomycotina</taxon>
        <taxon>Dothideomycetes</taxon>
        <taxon>Pleosporomycetidae</taxon>
        <taxon>Pleosporales</taxon>
        <taxon>Massarineae</taxon>
        <taxon>Lentitheciaceae</taxon>
        <taxon>Lentithecium</taxon>
    </lineage>
</organism>